<reference evidence="3 4" key="1">
    <citation type="journal article" date="2008" name="Nature">
        <title>The genome of the model beetle and pest Tribolium castaneum.</title>
        <authorList>
            <consortium name="Tribolium Genome Sequencing Consortium"/>
            <person name="Richards S."/>
            <person name="Gibbs R.A."/>
            <person name="Weinstock G.M."/>
            <person name="Brown S.J."/>
            <person name="Denell R."/>
            <person name="Beeman R.W."/>
            <person name="Gibbs R."/>
            <person name="Beeman R.W."/>
            <person name="Brown S.J."/>
            <person name="Bucher G."/>
            <person name="Friedrich M."/>
            <person name="Grimmelikhuijzen C.J."/>
            <person name="Klingler M."/>
            <person name="Lorenzen M."/>
            <person name="Richards S."/>
            <person name="Roth S."/>
            <person name="Schroder R."/>
            <person name="Tautz D."/>
            <person name="Zdobnov E.M."/>
            <person name="Muzny D."/>
            <person name="Gibbs R.A."/>
            <person name="Weinstock G.M."/>
            <person name="Attaway T."/>
            <person name="Bell S."/>
            <person name="Buhay C.J."/>
            <person name="Chandrabose M.N."/>
            <person name="Chavez D."/>
            <person name="Clerk-Blankenburg K.P."/>
            <person name="Cree A."/>
            <person name="Dao M."/>
            <person name="Davis C."/>
            <person name="Chacko J."/>
            <person name="Dinh H."/>
            <person name="Dugan-Rocha S."/>
            <person name="Fowler G."/>
            <person name="Garner T.T."/>
            <person name="Garnes J."/>
            <person name="Gnirke A."/>
            <person name="Hawes A."/>
            <person name="Hernandez J."/>
            <person name="Hines S."/>
            <person name="Holder M."/>
            <person name="Hume J."/>
            <person name="Jhangiani S.N."/>
            <person name="Joshi V."/>
            <person name="Khan Z.M."/>
            <person name="Jackson L."/>
            <person name="Kovar C."/>
            <person name="Kowis A."/>
            <person name="Lee S."/>
            <person name="Lewis L.R."/>
            <person name="Margolis J."/>
            <person name="Morgan M."/>
            <person name="Nazareth L.V."/>
            <person name="Nguyen N."/>
            <person name="Okwuonu G."/>
            <person name="Parker D."/>
            <person name="Richards S."/>
            <person name="Ruiz S.J."/>
            <person name="Santibanez J."/>
            <person name="Savard J."/>
            <person name="Scherer S.E."/>
            <person name="Schneider B."/>
            <person name="Sodergren E."/>
            <person name="Tautz D."/>
            <person name="Vattahil S."/>
            <person name="Villasana D."/>
            <person name="White C.S."/>
            <person name="Wright R."/>
            <person name="Park Y."/>
            <person name="Beeman R.W."/>
            <person name="Lord J."/>
            <person name="Oppert B."/>
            <person name="Lorenzen M."/>
            <person name="Brown S."/>
            <person name="Wang L."/>
            <person name="Savard J."/>
            <person name="Tautz D."/>
            <person name="Richards S."/>
            <person name="Weinstock G."/>
            <person name="Gibbs R.A."/>
            <person name="Liu Y."/>
            <person name="Worley K."/>
            <person name="Weinstock G."/>
            <person name="Elsik C.G."/>
            <person name="Reese J.T."/>
            <person name="Elhaik E."/>
            <person name="Landan G."/>
            <person name="Graur D."/>
            <person name="Arensburger P."/>
            <person name="Atkinson P."/>
            <person name="Beeman R.W."/>
            <person name="Beidler J."/>
            <person name="Brown S.J."/>
            <person name="Demuth J.P."/>
            <person name="Drury D.W."/>
            <person name="Du Y.Z."/>
            <person name="Fujiwara H."/>
            <person name="Lorenzen M."/>
            <person name="Maselli V."/>
            <person name="Osanai M."/>
            <person name="Park Y."/>
            <person name="Robertson H.M."/>
            <person name="Tu Z."/>
            <person name="Wang J.J."/>
            <person name="Wang S."/>
            <person name="Richards S."/>
            <person name="Song H."/>
            <person name="Zhang L."/>
            <person name="Sodergren E."/>
            <person name="Werner D."/>
            <person name="Stanke M."/>
            <person name="Morgenstern B."/>
            <person name="Solovyev V."/>
            <person name="Kosarev P."/>
            <person name="Brown G."/>
            <person name="Chen H.C."/>
            <person name="Ermolaeva O."/>
            <person name="Hlavina W."/>
            <person name="Kapustin Y."/>
            <person name="Kiryutin B."/>
            <person name="Kitts P."/>
            <person name="Maglott D."/>
            <person name="Pruitt K."/>
            <person name="Sapojnikov V."/>
            <person name="Souvorov A."/>
            <person name="Mackey A.J."/>
            <person name="Waterhouse R.M."/>
            <person name="Wyder S."/>
            <person name="Zdobnov E.M."/>
            <person name="Zdobnov E.M."/>
            <person name="Wyder S."/>
            <person name="Kriventseva E.V."/>
            <person name="Kadowaki T."/>
            <person name="Bork P."/>
            <person name="Aranda M."/>
            <person name="Bao R."/>
            <person name="Beermann A."/>
            <person name="Berns N."/>
            <person name="Bolognesi R."/>
            <person name="Bonneton F."/>
            <person name="Bopp D."/>
            <person name="Brown S.J."/>
            <person name="Bucher G."/>
            <person name="Butts T."/>
            <person name="Chaumot A."/>
            <person name="Denell R.E."/>
            <person name="Ferrier D.E."/>
            <person name="Friedrich M."/>
            <person name="Gordon C.M."/>
            <person name="Jindra M."/>
            <person name="Klingler M."/>
            <person name="Lan Q."/>
            <person name="Lattorff H.M."/>
            <person name="Laudet V."/>
            <person name="von Levetsow C."/>
            <person name="Liu Z."/>
            <person name="Lutz R."/>
            <person name="Lynch J.A."/>
            <person name="da Fonseca R.N."/>
            <person name="Posnien N."/>
            <person name="Reuter R."/>
            <person name="Roth S."/>
            <person name="Savard J."/>
            <person name="Schinko J.B."/>
            <person name="Schmitt C."/>
            <person name="Schoppmeier M."/>
            <person name="Schroder R."/>
            <person name="Shippy T.D."/>
            <person name="Simonnet F."/>
            <person name="Marques-Souza H."/>
            <person name="Tautz D."/>
            <person name="Tomoyasu Y."/>
            <person name="Trauner J."/>
            <person name="Van der Zee M."/>
            <person name="Vervoort M."/>
            <person name="Wittkopp N."/>
            <person name="Wimmer E.A."/>
            <person name="Yang X."/>
            <person name="Jones A.K."/>
            <person name="Sattelle D.B."/>
            <person name="Ebert P.R."/>
            <person name="Nelson D."/>
            <person name="Scott J.G."/>
            <person name="Beeman R.W."/>
            <person name="Muthukrishnan S."/>
            <person name="Kramer K.J."/>
            <person name="Arakane Y."/>
            <person name="Beeman R.W."/>
            <person name="Zhu Q."/>
            <person name="Hogenkamp D."/>
            <person name="Dixit R."/>
            <person name="Oppert B."/>
            <person name="Jiang H."/>
            <person name="Zou Z."/>
            <person name="Marshall J."/>
            <person name="Elpidina E."/>
            <person name="Vinokurov K."/>
            <person name="Oppert C."/>
            <person name="Zou Z."/>
            <person name="Evans J."/>
            <person name="Lu Z."/>
            <person name="Zhao P."/>
            <person name="Sumathipala N."/>
            <person name="Altincicek B."/>
            <person name="Vilcinskas A."/>
            <person name="Williams M."/>
            <person name="Hultmark D."/>
            <person name="Hetru C."/>
            <person name="Jiang H."/>
            <person name="Grimmelikhuijzen C.J."/>
            <person name="Hauser F."/>
            <person name="Cazzamali G."/>
            <person name="Williamson M."/>
            <person name="Park Y."/>
            <person name="Li B."/>
            <person name="Tanaka Y."/>
            <person name="Predel R."/>
            <person name="Neupert S."/>
            <person name="Schachtner J."/>
            <person name="Verleyen P."/>
            <person name="Raible F."/>
            <person name="Bork P."/>
            <person name="Friedrich M."/>
            <person name="Walden K.K."/>
            <person name="Robertson H.M."/>
            <person name="Angeli S."/>
            <person name="Foret S."/>
            <person name="Bucher G."/>
            <person name="Schuetz S."/>
            <person name="Maleszka R."/>
            <person name="Wimmer E.A."/>
            <person name="Beeman R.W."/>
            <person name="Lorenzen M."/>
            <person name="Tomoyasu Y."/>
            <person name="Miller S.C."/>
            <person name="Grossmann D."/>
            <person name="Bucher G."/>
        </authorList>
    </citation>
    <scope>NUCLEOTIDE SEQUENCE [LARGE SCALE GENOMIC DNA]</scope>
    <source>
        <strain evidence="3 4">Georgia GA2</strain>
    </source>
</reference>
<evidence type="ECO:0000256" key="2">
    <source>
        <dbReference type="ARBA" id="ARBA00022737"/>
    </source>
</evidence>
<name>D6WMF9_TRICA</name>
<dbReference type="InParanoid" id="D6WMF9"/>
<dbReference type="GO" id="GO:0005886">
    <property type="term" value="C:plasma membrane"/>
    <property type="evidence" value="ECO:0000318"/>
    <property type="project" value="GO_Central"/>
</dbReference>
<keyword evidence="4" id="KW-1185">Reference proteome</keyword>
<accession>D6WMF9</accession>
<dbReference type="PhylomeDB" id="D6WMF9"/>
<dbReference type="InterPro" id="IPR026906">
    <property type="entry name" value="LRR_5"/>
</dbReference>
<dbReference type="Pfam" id="PF00560">
    <property type="entry name" value="LRR_1"/>
    <property type="match status" value="1"/>
</dbReference>
<keyword evidence="2" id="KW-0677">Repeat</keyword>
<organism evidence="3 4">
    <name type="scientific">Tribolium castaneum</name>
    <name type="common">Red flour beetle</name>
    <dbReference type="NCBI Taxonomy" id="7070"/>
    <lineage>
        <taxon>Eukaryota</taxon>
        <taxon>Metazoa</taxon>
        <taxon>Ecdysozoa</taxon>
        <taxon>Arthropoda</taxon>
        <taxon>Hexapoda</taxon>
        <taxon>Insecta</taxon>
        <taxon>Pterygota</taxon>
        <taxon>Neoptera</taxon>
        <taxon>Endopterygota</taxon>
        <taxon>Coleoptera</taxon>
        <taxon>Polyphaga</taxon>
        <taxon>Cucujiformia</taxon>
        <taxon>Tenebrionidae</taxon>
        <taxon>Tenebrionidae incertae sedis</taxon>
        <taxon>Tribolium</taxon>
    </lineage>
</organism>
<reference evidence="3 4" key="2">
    <citation type="journal article" date="2010" name="Nucleic Acids Res.">
        <title>BeetleBase in 2010: revisions to provide comprehensive genomic information for Tribolium castaneum.</title>
        <authorList>
            <person name="Kim H.S."/>
            <person name="Murphy T."/>
            <person name="Xia J."/>
            <person name="Caragea D."/>
            <person name="Park Y."/>
            <person name="Beeman R.W."/>
            <person name="Lorenzen M.D."/>
            <person name="Butcher S."/>
            <person name="Manak J.R."/>
            <person name="Brown S.J."/>
        </authorList>
    </citation>
    <scope>GENOME REANNOTATION</scope>
    <source>
        <strain evidence="3 4">Georgia GA2</strain>
    </source>
</reference>
<dbReference type="AlphaFoldDB" id="D6WMF9"/>
<dbReference type="SUPFAM" id="SSF52058">
    <property type="entry name" value="L domain-like"/>
    <property type="match status" value="1"/>
</dbReference>
<protein>
    <submittedName>
        <fullName evidence="3">Leucine-rich repeat-containing protein 15-like Protein</fullName>
    </submittedName>
</protein>
<evidence type="ECO:0000313" key="3">
    <source>
        <dbReference type="EMBL" id="EFA03306.1"/>
    </source>
</evidence>
<evidence type="ECO:0000313" key="4">
    <source>
        <dbReference type="Proteomes" id="UP000007266"/>
    </source>
</evidence>
<dbReference type="PANTHER" id="PTHR24366">
    <property type="entry name" value="IG(IMMUNOGLOBULIN) AND LRR(LEUCINE RICH REPEAT) DOMAINS"/>
    <property type="match status" value="1"/>
</dbReference>
<dbReference type="Gene3D" id="3.80.10.10">
    <property type="entry name" value="Ribonuclease Inhibitor"/>
    <property type="match status" value="2"/>
</dbReference>
<proteinExistence type="predicted"/>
<dbReference type="PRINTS" id="PR00019">
    <property type="entry name" value="LEURICHRPT"/>
</dbReference>
<dbReference type="EMBL" id="KQ971343">
    <property type="protein sequence ID" value="EFA03306.1"/>
    <property type="molecule type" value="Genomic_DNA"/>
</dbReference>
<dbReference type="SMART" id="SM00369">
    <property type="entry name" value="LRR_TYP"/>
    <property type="match status" value="5"/>
</dbReference>
<dbReference type="InterPro" id="IPR032675">
    <property type="entry name" value="LRR_dom_sf"/>
</dbReference>
<sequence length="376" mass="43106">MKEIINFCLPLRRYFRQNHKTSESLCSVVLENSSNARFFAKGKRVIDNLRFLANFFTVNVSEARHMKLYSVTVIFILVKLFQSNAFSTFEELPANNFTNVAHLEFVEDLSQDSASNVSCRVNANNTICHLSKKHVVSINNNLMQKFRNIATLSVRWGPHDVVEIADDALNNLKNIKELSLKNCYIKSHVFKNASLLKILYVAQSTFESIQEDCFEGLPNLEELWISLSNVVIIRRGFFKNLPNLTALLLPENGIEGIEKNAISYTKNLAVLNLSHNRLTYLPDCFKSLAKLTILSLRNNLIKYLNWKDFRGLISLEYLDLSNNKMGSFDAKIIGTYFPNLRMLRLDGNVVTVQKIKHFSDQLQEMFNRSVVAYSAQ</sequence>
<gene>
    <name evidence="3" type="primary">GLEAN_13248</name>
    <name evidence="3" type="ORF">TcasGA2_TC013248</name>
</gene>
<dbReference type="PROSITE" id="PS51450">
    <property type="entry name" value="LRR"/>
    <property type="match status" value="1"/>
</dbReference>
<dbReference type="Pfam" id="PF13855">
    <property type="entry name" value="LRR_8"/>
    <property type="match status" value="1"/>
</dbReference>
<dbReference type="Pfam" id="PF13306">
    <property type="entry name" value="LRR_5"/>
    <property type="match status" value="1"/>
</dbReference>
<dbReference type="Proteomes" id="UP000007266">
    <property type="component" value="Linkage group 5"/>
</dbReference>
<evidence type="ECO:0000256" key="1">
    <source>
        <dbReference type="ARBA" id="ARBA00022614"/>
    </source>
</evidence>
<keyword evidence="1" id="KW-0433">Leucine-rich repeat</keyword>
<dbReference type="HOGENOM" id="CLU_736371_0_0_1"/>
<dbReference type="InterPro" id="IPR003591">
    <property type="entry name" value="Leu-rich_rpt_typical-subtyp"/>
</dbReference>
<dbReference type="InterPro" id="IPR001611">
    <property type="entry name" value="Leu-rich_rpt"/>
</dbReference>
<dbReference type="eggNOG" id="KOG0619">
    <property type="taxonomic scope" value="Eukaryota"/>
</dbReference>
<dbReference type="STRING" id="7070.D6WMF9"/>
<dbReference type="GO" id="GO:0038023">
    <property type="term" value="F:signaling receptor activity"/>
    <property type="evidence" value="ECO:0000318"/>
    <property type="project" value="GO_Central"/>
</dbReference>